<dbReference type="AlphaFoldDB" id="A0A081KGX4"/>
<dbReference type="InterPro" id="IPR036881">
    <property type="entry name" value="Glyco_hydro_3_C_sf"/>
</dbReference>
<dbReference type="STRING" id="305900.GV64_24125"/>
<evidence type="ECO:0000313" key="11">
    <source>
        <dbReference type="Proteomes" id="UP000027997"/>
    </source>
</evidence>
<feature type="chain" id="PRO_5001758885" description="beta-glucosidase" evidence="7">
    <location>
        <begin position="19"/>
        <end position="701"/>
    </location>
</feature>
<dbReference type="GO" id="GO:0008422">
    <property type="term" value="F:beta-glucosidase activity"/>
    <property type="evidence" value="ECO:0007669"/>
    <property type="project" value="UniProtKB-EC"/>
</dbReference>
<dbReference type="SUPFAM" id="SSF52279">
    <property type="entry name" value="Beta-D-glucan exohydrolase, C-terminal domain"/>
    <property type="match status" value="1"/>
</dbReference>
<evidence type="ECO:0000313" key="10">
    <source>
        <dbReference type="EMBL" id="KEI73400.1"/>
    </source>
</evidence>
<dbReference type="InterPro" id="IPR002772">
    <property type="entry name" value="Glyco_hydro_3_C"/>
</dbReference>
<evidence type="ECO:0000256" key="2">
    <source>
        <dbReference type="ARBA" id="ARBA00005336"/>
    </source>
</evidence>
<dbReference type="InterPro" id="IPR017853">
    <property type="entry name" value="GH"/>
</dbReference>
<comment type="similarity">
    <text evidence="2">Belongs to the glycosyl hydrolase 3 family.</text>
</comment>
<dbReference type="RefSeq" id="WP_026258345.1">
    <property type="nucleotide sequence ID" value="NZ_JOJP01000001.1"/>
</dbReference>
<dbReference type="Pfam" id="PF01915">
    <property type="entry name" value="Glyco_hydro_3_C"/>
    <property type="match status" value="1"/>
</dbReference>
<feature type="domain" description="Glycoside hydrolase family 3 C-terminal" evidence="9">
    <location>
        <begin position="485"/>
        <end position="693"/>
    </location>
</feature>
<evidence type="ECO:0000256" key="1">
    <source>
        <dbReference type="ARBA" id="ARBA00000448"/>
    </source>
</evidence>
<evidence type="ECO:0000256" key="3">
    <source>
        <dbReference type="ARBA" id="ARBA00012744"/>
    </source>
</evidence>
<dbReference type="PANTHER" id="PTHR30620:SF16">
    <property type="entry name" value="LYSOSOMAL BETA GLUCOSIDASE"/>
    <property type="match status" value="1"/>
</dbReference>
<evidence type="ECO:0000259" key="9">
    <source>
        <dbReference type="Pfam" id="PF01915"/>
    </source>
</evidence>
<dbReference type="EC" id="3.2.1.21" evidence="3"/>
<keyword evidence="6" id="KW-0326">Glycosidase</keyword>
<evidence type="ECO:0000259" key="8">
    <source>
        <dbReference type="Pfam" id="PF00933"/>
    </source>
</evidence>
<dbReference type="PANTHER" id="PTHR30620">
    <property type="entry name" value="PERIPLASMIC BETA-GLUCOSIDASE-RELATED"/>
    <property type="match status" value="1"/>
</dbReference>
<keyword evidence="11" id="KW-1185">Reference proteome</keyword>
<protein>
    <recommendedName>
        <fullName evidence="3">beta-glucosidase</fullName>
        <ecNumber evidence="3">3.2.1.21</ecNumber>
    </recommendedName>
</protein>
<evidence type="ECO:0000256" key="4">
    <source>
        <dbReference type="ARBA" id="ARBA00022729"/>
    </source>
</evidence>
<dbReference type="PROSITE" id="PS51257">
    <property type="entry name" value="PROKAR_LIPOPROTEIN"/>
    <property type="match status" value="1"/>
</dbReference>
<dbReference type="Pfam" id="PF00933">
    <property type="entry name" value="Glyco_hydro_3"/>
    <property type="match status" value="1"/>
</dbReference>
<gene>
    <name evidence="10" type="ORF">GV64_24125</name>
</gene>
<dbReference type="eggNOG" id="COG1472">
    <property type="taxonomic scope" value="Bacteria"/>
</dbReference>
<comment type="catalytic activity">
    <reaction evidence="1">
        <text>Hydrolysis of terminal, non-reducing beta-D-glucosyl residues with release of beta-D-glucose.</text>
        <dbReference type="EC" id="3.2.1.21"/>
    </reaction>
</comment>
<dbReference type="SUPFAM" id="SSF51445">
    <property type="entry name" value="(Trans)glycosidases"/>
    <property type="match status" value="1"/>
</dbReference>
<organism evidence="10 11">
    <name type="scientific">Endozoicomonas elysicola</name>
    <dbReference type="NCBI Taxonomy" id="305900"/>
    <lineage>
        <taxon>Bacteria</taxon>
        <taxon>Pseudomonadati</taxon>
        <taxon>Pseudomonadota</taxon>
        <taxon>Gammaproteobacteria</taxon>
        <taxon>Oceanospirillales</taxon>
        <taxon>Endozoicomonadaceae</taxon>
        <taxon>Endozoicomonas</taxon>
    </lineage>
</organism>
<feature type="signal peptide" evidence="7">
    <location>
        <begin position="1"/>
        <end position="18"/>
    </location>
</feature>
<comment type="caution">
    <text evidence="10">The sequence shown here is derived from an EMBL/GenBank/DDBJ whole genome shotgun (WGS) entry which is preliminary data.</text>
</comment>
<dbReference type="Proteomes" id="UP000027997">
    <property type="component" value="Unassembled WGS sequence"/>
</dbReference>
<evidence type="ECO:0000256" key="6">
    <source>
        <dbReference type="ARBA" id="ARBA00023295"/>
    </source>
</evidence>
<accession>A0A081KGX4</accession>
<keyword evidence="5" id="KW-0378">Hydrolase</keyword>
<evidence type="ECO:0000256" key="5">
    <source>
        <dbReference type="ARBA" id="ARBA00022801"/>
    </source>
</evidence>
<keyword evidence="4 7" id="KW-0732">Signal</keyword>
<dbReference type="InterPro" id="IPR051915">
    <property type="entry name" value="Cellulose_Degrad_GH3"/>
</dbReference>
<reference evidence="10" key="1">
    <citation type="submission" date="2014-06" db="EMBL/GenBank/DDBJ databases">
        <title>Whole Genome Sequences of Three Symbiotic Endozoicomonas Bacteria.</title>
        <authorList>
            <person name="Neave M.J."/>
            <person name="Apprill A."/>
            <person name="Voolstra C.R."/>
        </authorList>
    </citation>
    <scope>NUCLEOTIDE SEQUENCE [LARGE SCALE GENOMIC DNA]</scope>
    <source>
        <strain evidence="10">DSM 22380</strain>
    </source>
</reference>
<feature type="domain" description="Glycoside hydrolase family 3 N-terminal" evidence="8">
    <location>
        <begin position="148"/>
        <end position="445"/>
    </location>
</feature>
<proteinExistence type="inferred from homology"/>
<dbReference type="GO" id="GO:0009251">
    <property type="term" value="P:glucan catabolic process"/>
    <property type="evidence" value="ECO:0007669"/>
    <property type="project" value="TreeGrafter"/>
</dbReference>
<name>A0A081KGX4_9GAMM</name>
<evidence type="ECO:0000256" key="7">
    <source>
        <dbReference type="SAM" id="SignalP"/>
    </source>
</evidence>
<dbReference type="Gene3D" id="3.40.50.1700">
    <property type="entry name" value="Glycoside hydrolase family 3 C-terminal domain"/>
    <property type="match status" value="1"/>
</dbReference>
<dbReference type="Gene3D" id="3.20.20.300">
    <property type="entry name" value="Glycoside hydrolase, family 3, N-terminal domain"/>
    <property type="match status" value="1"/>
</dbReference>
<dbReference type="InterPro" id="IPR036962">
    <property type="entry name" value="Glyco_hydro_3_N_sf"/>
</dbReference>
<sequence>MKHTLLRVAPLAFAIALAGCDSDSNDDNSQSFTQPAISTQTKPLLSVSGYSFKDSNNNSTLEPYEDWRLSSTERAEDLTSRMTLEEKSGMLLIDTLNADFGGDVSNLAYQYIEQEKMTRFIFRNAIVDSPQPSDGNGSPMAGAQITAREAAEFMNQVQQLAEETRLGIPLLFKSNARNHIDPDARAGINVSAGSFSSWPKEAGLAATGDMELIKEFAETMRSEWTAVGIRSMYGYMMDLATEPRWYRVHETFTEDADLASNILYSIVEGLQGERLDKDSVALTIKHFPGGGPQEGGADPHYDFGKNQIYPAGMFDYHMKPFKAAIDAGATSIMPYYGIPVDQGYGIQLEGEDQPRDVGMAFSKGIVSDLLRGELGFTGYVNSDTGIIGDRAWGLEDLTVEEQIVLSIDAGTDVLSGFHENATIKGLVDKGLVAEERINLSVKRLLKEQFELGLFENPYVDPEHAETLIASKEFQKKADLAQRKSIVLLQNQNQTLPLPEPVATPTTLYTMGMDAAVAGDPQWGFNVIDGSYDTEQSEQRPAANSADFALIRVSVSNEGADPNLYFGGANPDELDYLAFSDMVSKHSWKISPSLADIQAVMNEVGAENTILSIYFRYPFVLDDASGMKNAGAILATYGVTDAAIMDVVSGQFNPQGKLPISLANNARAIVDQAPDAPGYAEEDTLFPFGHGLSYEAKAETSH</sequence>
<dbReference type="PRINTS" id="PR00133">
    <property type="entry name" value="GLHYDRLASE3"/>
</dbReference>
<dbReference type="InterPro" id="IPR001764">
    <property type="entry name" value="Glyco_hydro_3_N"/>
</dbReference>
<dbReference type="EMBL" id="JOJP01000001">
    <property type="protein sequence ID" value="KEI73400.1"/>
    <property type="molecule type" value="Genomic_DNA"/>
</dbReference>